<organism evidence="1 2">
    <name type="scientific">Panicum virgatum</name>
    <name type="common">Blackwell switchgrass</name>
    <dbReference type="NCBI Taxonomy" id="38727"/>
    <lineage>
        <taxon>Eukaryota</taxon>
        <taxon>Viridiplantae</taxon>
        <taxon>Streptophyta</taxon>
        <taxon>Embryophyta</taxon>
        <taxon>Tracheophyta</taxon>
        <taxon>Spermatophyta</taxon>
        <taxon>Magnoliopsida</taxon>
        <taxon>Liliopsida</taxon>
        <taxon>Poales</taxon>
        <taxon>Poaceae</taxon>
        <taxon>PACMAD clade</taxon>
        <taxon>Panicoideae</taxon>
        <taxon>Panicodae</taxon>
        <taxon>Paniceae</taxon>
        <taxon>Panicinae</taxon>
        <taxon>Panicum</taxon>
        <taxon>Panicum sect. Hiantes</taxon>
    </lineage>
</organism>
<reference evidence="1" key="1">
    <citation type="submission" date="2020-05" db="EMBL/GenBank/DDBJ databases">
        <title>WGS assembly of Panicum virgatum.</title>
        <authorList>
            <person name="Lovell J.T."/>
            <person name="Jenkins J."/>
            <person name="Shu S."/>
            <person name="Juenger T.E."/>
            <person name="Schmutz J."/>
        </authorList>
    </citation>
    <scope>NUCLEOTIDE SEQUENCE</scope>
    <source>
        <strain evidence="1">AP13</strain>
    </source>
</reference>
<protein>
    <submittedName>
        <fullName evidence="1">Uncharacterized protein</fullName>
    </submittedName>
</protein>
<sequence>MDPRVVVAWGPGRPMALAPLIPPCGGPLLPCGGGLESGQWPGRGCPLRHRPFRPRWGSKGTRHSRSSWIRWP</sequence>
<dbReference type="EMBL" id="CM029039">
    <property type="protein sequence ID" value="KAG2641286.1"/>
    <property type="molecule type" value="Genomic_DNA"/>
</dbReference>
<gene>
    <name evidence="1" type="ORF">PVAP13_2KG419458</name>
</gene>
<keyword evidence="2" id="KW-1185">Reference proteome</keyword>
<proteinExistence type="predicted"/>
<comment type="caution">
    <text evidence="1">The sequence shown here is derived from an EMBL/GenBank/DDBJ whole genome shotgun (WGS) entry which is preliminary data.</text>
</comment>
<evidence type="ECO:0000313" key="2">
    <source>
        <dbReference type="Proteomes" id="UP000823388"/>
    </source>
</evidence>
<accession>A0A8T0W5X0</accession>
<dbReference type="Proteomes" id="UP000823388">
    <property type="component" value="Chromosome 2K"/>
</dbReference>
<name>A0A8T0W5X0_PANVG</name>
<dbReference type="AlphaFoldDB" id="A0A8T0W5X0"/>
<evidence type="ECO:0000313" key="1">
    <source>
        <dbReference type="EMBL" id="KAG2641286.1"/>
    </source>
</evidence>